<evidence type="ECO:0000259" key="5">
    <source>
        <dbReference type="Pfam" id="PF03931"/>
    </source>
</evidence>
<dbReference type="EMBL" id="HBNR01007944">
    <property type="protein sequence ID" value="CAE4565604.1"/>
    <property type="molecule type" value="Transcribed_RNA"/>
</dbReference>
<dbReference type="InterPro" id="IPR016073">
    <property type="entry name" value="Skp1_comp_POZ"/>
</dbReference>
<dbReference type="SUPFAM" id="SSF81382">
    <property type="entry name" value="Skp1 dimerisation domain-like"/>
    <property type="match status" value="1"/>
</dbReference>
<dbReference type="AlphaFoldDB" id="A0A7S4UY66"/>
<comment type="pathway">
    <text evidence="3">Protein modification; protein ubiquitination.</text>
</comment>
<proteinExistence type="inferred from homology"/>
<feature type="domain" description="SKP1 component dimerisation" evidence="4">
    <location>
        <begin position="120"/>
        <end position="149"/>
    </location>
</feature>
<dbReference type="PANTHER" id="PTHR11165">
    <property type="entry name" value="SKP1"/>
    <property type="match status" value="1"/>
</dbReference>
<dbReference type="GO" id="GO:0006511">
    <property type="term" value="P:ubiquitin-dependent protein catabolic process"/>
    <property type="evidence" value="ECO:0007669"/>
    <property type="project" value="InterPro"/>
</dbReference>
<dbReference type="InterPro" id="IPR016072">
    <property type="entry name" value="Skp1_comp_dimer"/>
</dbReference>
<dbReference type="InterPro" id="IPR036296">
    <property type="entry name" value="SKP1-like_dim_sf"/>
</dbReference>
<accession>A0A7S4UY66</accession>
<dbReference type="Pfam" id="PF03931">
    <property type="entry name" value="Skp1_POZ"/>
    <property type="match status" value="1"/>
</dbReference>
<evidence type="ECO:0008006" key="7">
    <source>
        <dbReference type="Google" id="ProtNLM"/>
    </source>
</evidence>
<keyword evidence="2 3" id="KW-0833">Ubl conjugation pathway</keyword>
<dbReference type="GO" id="GO:0016567">
    <property type="term" value="P:protein ubiquitination"/>
    <property type="evidence" value="ECO:0007669"/>
    <property type="project" value="UniProtKB-UniPathway"/>
</dbReference>
<dbReference type="PIRSF" id="PIRSF028729">
    <property type="entry name" value="E3_ubiquit_lig_SCF_Skp"/>
    <property type="match status" value="1"/>
</dbReference>
<dbReference type="InterPro" id="IPR001232">
    <property type="entry name" value="SKP1-like"/>
</dbReference>
<evidence type="ECO:0000256" key="3">
    <source>
        <dbReference type="PIRNR" id="PIRNR028729"/>
    </source>
</evidence>
<dbReference type="SMART" id="SM00512">
    <property type="entry name" value="Skp1"/>
    <property type="match status" value="1"/>
</dbReference>
<dbReference type="InterPro" id="IPR016897">
    <property type="entry name" value="SKP1"/>
</dbReference>
<evidence type="ECO:0000259" key="4">
    <source>
        <dbReference type="Pfam" id="PF01466"/>
    </source>
</evidence>
<evidence type="ECO:0000313" key="6">
    <source>
        <dbReference type="EMBL" id="CAE4565604.1"/>
    </source>
</evidence>
<evidence type="ECO:0000256" key="1">
    <source>
        <dbReference type="ARBA" id="ARBA00009993"/>
    </source>
</evidence>
<sequence>MAGSSASEDLVRLRSAEGEVFAVPRRAACMSTVVRGIVDGKGAVDEVPLPVGAALLSKVTEYCRHHDGMPPPEIRKPFQSPDLSKYGASEWDAAFAQAVHEQRLLHELTLAAHELGIGCLLDLLCSKTACLIQGKSMEEIRREFSIGADAATVECRMVSEG</sequence>
<evidence type="ECO:0000256" key="2">
    <source>
        <dbReference type="ARBA" id="ARBA00022786"/>
    </source>
</evidence>
<dbReference type="UniPathway" id="UPA00143"/>
<dbReference type="Gene3D" id="3.30.710.10">
    <property type="entry name" value="Potassium Channel Kv1.1, Chain A"/>
    <property type="match status" value="1"/>
</dbReference>
<dbReference type="Pfam" id="PF01466">
    <property type="entry name" value="Skp1"/>
    <property type="match status" value="1"/>
</dbReference>
<dbReference type="InterPro" id="IPR011333">
    <property type="entry name" value="SKP1/BTB/POZ_sf"/>
</dbReference>
<feature type="domain" description="SKP1 component POZ" evidence="5">
    <location>
        <begin position="10"/>
        <end position="66"/>
    </location>
</feature>
<gene>
    <name evidence="6" type="ORF">AMON00008_LOCUS5223</name>
</gene>
<protein>
    <recommendedName>
        <fullName evidence="7">E3 ubiquitin ligase complex SCF subunit</fullName>
    </recommendedName>
</protein>
<reference evidence="6" key="1">
    <citation type="submission" date="2021-01" db="EMBL/GenBank/DDBJ databases">
        <authorList>
            <person name="Corre E."/>
            <person name="Pelletier E."/>
            <person name="Niang G."/>
            <person name="Scheremetjew M."/>
            <person name="Finn R."/>
            <person name="Kale V."/>
            <person name="Holt S."/>
            <person name="Cochrane G."/>
            <person name="Meng A."/>
            <person name="Brown T."/>
            <person name="Cohen L."/>
        </authorList>
    </citation>
    <scope>NUCLEOTIDE SEQUENCE</scope>
    <source>
        <strain evidence="6">CCMP3105</strain>
    </source>
</reference>
<name>A0A7S4UY66_9DINO</name>
<comment type="similarity">
    <text evidence="1 3">Belongs to the SKP1 family.</text>
</comment>
<dbReference type="SUPFAM" id="SSF54695">
    <property type="entry name" value="POZ domain"/>
    <property type="match status" value="1"/>
</dbReference>
<organism evidence="6">
    <name type="scientific">Alexandrium monilatum</name>
    <dbReference type="NCBI Taxonomy" id="311494"/>
    <lineage>
        <taxon>Eukaryota</taxon>
        <taxon>Sar</taxon>
        <taxon>Alveolata</taxon>
        <taxon>Dinophyceae</taxon>
        <taxon>Gonyaulacales</taxon>
        <taxon>Pyrocystaceae</taxon>
        <taxon>Alexandrium</taxon>
    </lineage>
</organism>